<organism evidence="1 2">
    <name type="scientific">Melastoma candidum</name>
    <dbReference type="NCBI Taxonomy" id="119954"/>
    <lineage>
        <taxon>Eukaryota</taxon>
        <taxon>Viridiplantae</taxon>
        <taxon>Streptophyta</taxon>
        <taxon>Embryophyta</taxon>
        <taxon>Tracheophyta</taxon>
        <taxon>Spermatophyta</taxon>
        <taxon>Magnoliopsida</taxon>
        <taxon>eudicotyledons</taxon>
        <taxon>Gunneridae</taxon>
        <taxon>Pentapetalae</taxon>
        <taxon>rosids</taxon>
        <taxon>malvids</taxon>
        <taxon>Myrtales</taxon>
        <taxon>Melastomataceae</taxon>
        <taxon>Melastomatoideae</taxon>
        <taxon>Melastomateae</taxon>
        <taxon>Melastoma</taxon>
    </lineage>
</organism>
<evidence type="ECO:0000313" key="1">
    <source>
        <dbReference type="EMBL" id="KAI4372487.1"/>
    </source>
</evidence>
<proteinExistence type="predicted"/>
<accession>A0ACB9R928</accession>
<dbReference type="EMBL" id="CM042883">
    <property type="protein sequence ID" value="KAI4372487.1"/>
    <property type="molecule type" value="Genomic_DNA"/>
</dbReference>
<dbReference type="Proteomes" id="UP001057402">
    <property type="component" value="Chromosome 4"/>
</dbReference>
<comment type="caution">
    <text evidence="1">The sequence shown here is derived from an EMBL/GenBank/DDBJ whole genome shotgun (WGS) entry which is preliminary data.</text>
</comment>
<sequence>MDNQYQILKIKLISANDLETSHRFALMGGVYVEVALSGGDPEGGLQKFKTHVDRQGVNNPTWNFPMKFRVGATALEQSRPTLTFALRCNCAHGDVDVGTVVVPVKELYDAVVADCGKATSMSTQIQFITLPVRKPLDKPKGALYFSYKFGEIKRSAYADVAAEAAVPSAYTAGTSAGNMQQTPPDSSCYPPSPPPAYTNPHQPYAQNAHGGYPPVPPPPPYDYPPIPPPGYMYQQPQQSSSQENQNQLWLGLTAGCLGGMLVLLLIRSPVSENDIFNEGYNVGYDAGYDDAGGLPGWIFLILLLLLVVFLHRKFTDDAGGEAADQEG</sequence>
<evidence type="ECO:0000313" key="2">
    <source>
        <dbReference type="Proteomes" id="UP001057402"/>
    </source>
</evidence>
<name>A0ACB9R928_9MYRT</name>
<gene>
    <name evidence="1" type="ORF">MLD38_010709</name>
</gene>
<reference evidence="2" key="1">
    <citation type="journal article" date="2023" name="Front. Plant Sci.">
        <title>Chromosomal-level genome assembly of Melastoma candidum provides insights into trichome evolution.</title>
        <authorList>
            <person name="Zhong Y."/>
            <person name="Wu W."/>
            <person name="Sun C."/>
            <person name="Zou P."/>
            <person name="Liu Y."/>
            <person name="Dai S."/>
            <person name="Zhou R."/>
        </authorList>
    </citation>
    <scope>NUCLEOTIDE SEQUENCE [LARGE SCALE GENOMIC DNA]</scope>
</reference>
<protein>
    <submittedName>
        <fullName evidence="1">Uncharacterized protein</fullName>
    </submittedName>
</protein>
<keyword evidence="2" id="KW-1185">Reference proteome</keyword>